<gene>
    <name evidence="1" type="ORF">DFH08DRAFT_823971</name>
</gene>
<dbReference type="EMBL" id="JARIHO010000086">
    <property type="protein sequence ID" value="KAJ7307888.1"/>
    <property type="molecule type" value="Genomic_DNA"/>
</dbReference>
<protein>
    <submittedName>
        <fullName evidence="1">Uncharacterized protein</fullName>
    </submittedName>
</protein>
<dbReference type="Proteomes" id="UP001218218">
    <property type="component" value="Unassembled WGS sequence"/>
</dbReference>
<name>A0AAD6Z5K5_9AGAR</name>
<accession>A0AAD6Z5K5</accession>
<keyword evidence="2" id="KW-1185">Reference proteome</keyword>
<organism evidence="1 2">
    <name type="scientific">Mycena albidolilacea</name>
    <dbReference type="NCBI Taxonomy" id="1033008"/>
    <lineage>
        <taxon>Eukaryota</taxon>
        <taxon>Fungi</taxon>
        <taxon>Dikarya</taxon>
        <taxon>Basidiomycota</taxon>
        <taxon>Agaricomycotina</taxon>
        <taxon>Agaricomycetes</taxon>
        <taxon>Agaricomycetidae</taxon>
        <taxon>Agaricales</taxon>
        <taxon>Marasmiineae</taxon>
        <taxon>Mycenaceae</taxon>
        <taxon>Mycena</taxon>
    </lineage>
</organism>
<proteinExistence type="predicted"/>
<evidence type="ECO:0000313" key="2">
    <source>
        <dbReference type="Proteomes" id="UP001218218"/>
    </source>
</evidence>
<evidence type="ECO:0000313" key="1">
    <source>
        <dbReference type="EMBL" id="KAJ7307888.1"/>
    </source>
</evidence>
<sequence>MPKQQNWRGHKFRMEVFKPPPVIQASGGCIRHYHPKAETSLKMQNGWFNCNAQAEVRNPLADVSATMFRLSEFGPTGPGRGGGMILKVNVQTAVLKYENLSNNQPYSRRAGKVKLPPILPPCRQGR</sequence>
<dbReference type="AlphaFoldDB" id="A0AAD6Z5K5"/>
<comment type="caution">
    <text evidence="1">The sequence shown here is derived from an EMBL/GenBank/DDBJ whole genome shotgun (WGS) entry which is preliminary data.</text>
</comment>
<dbReference type="PROSITE" id="PS51257">
    <property type="entry name" value="PROKAR_LIPOPROTEIN"/>
    <property type="match status" value="1"/>
</dbReference>
<reference evidence="1" key="1">
    <citation type="submission" date="2023-03" db="EMBL/GenBank/DDBJ databases">
        <title>Massive genome expansion in bonnet fungi (Mycena s.s.) driven by repeated elements and novel gene families across ecological guilds.</title>
        <authorList>
            <consortium name="Lawrence Berkeley National Laboratory"/>
            <person name="Harder C.B."/>
            <person name="Miyauchi S."/>
            <person name="Viragh M."/>
            <person name="Kuo A."/>
            <person name="Thoen E."/>
            <person name="Andreopoulos B."/>
            <person name="Lu D."/>
            <person name="Skrede I."/>
            <person name="Drula E."/>
            <person name="Henrissat B."/>
            <person name="Morin E."/>
            <person name="Kohler A."/>
            <person name="Barry K."/>
            <person name="LaButti K."/>
            <person name="Morin E."/>
            <person name="Salamov A."/>
            <person name="Lipzen A."/>
            <person name="Mereny Z."/>
            <person name="Hegedus B."/>
            <person name="Baldrian P."/>
            <person name="Stursova M."/>
            <person name="Weitz H."/>
            <person name="Taylor A."/>
            <person name="Grigoriev I.V."/>
            <person name="Nagy L.G."/>
            <person name="Martin F."/>
            <person name="Kauserud H."/>
        </authorList>
    </citation>
    <scope>NUCLEOTIDE SEQUENCE</scope>
    <source>
        <strain evidence="1">CBHHK002</strain>
    </source>
</reference>